<proteinExistence type="predicted"/>
<protein>
    <submittedName>
        <fullName evidence="2">Uncharacterized protein</fullName>
    </submittedName>
</protein>
<accession>A0AAD1XJ28</accession>
<evidence type="ECO:0000313" key="2">
    <source>
        <dbReference type="EMBL" id="CAI2373665.1"/>
    </source>
</evidence>
<name>A0AAD1XJ28_EUPCR</name>
<dbReference type="AlphaFoldDB" id="A0AAD1XJ28"/>
<sequence>MSLHRKRWSVSIPNYNLFKRASEHYSVSSRCSRSHSVIHPPFHARSPSSNINRLKGDIVLINKETLTTISSISHNGESSHRNITEETPRDQPKPDADQHMLPELEMPFVSSSPQVLRPRDSNTEMCHHSYKSIRSFRRDPSGVSCTETPKPWLESKCEIENMFRCSKTSSETEIMKSKLLDKLAEFELQNNEMTVKCQRVVTENQRIVNNMKSLRSILDESVETSQLDGTNISEEQVSNTLPRKSKLLSKSSPLMVSMKSAGSKQSLASSFSSNSSRVIWRNSYLF</sequence>
<gene>
    <name evidence="2" type="ORF">ECRASSUSDP1_LOCUS15011</name>
</gene>
<keyword evidence="3" id="KW-1185">Reference proteome</keyword>
<dbReference type="Proteomes" id="UP001295684">
    <property type="component" value="Unassembled WGS sequence"/>
</dbReference>
<comment type="caution">
    <text evidence="2">The sequence shown here is derived from an EMBL/GenBank/DDBJ whole genome shotgun (WGS) entry which is preliminary data.</text>
</comment>
<evidence type="ECO:0000256" key="1">
    <source>
        <dbReference type="SAM" id="MobiDB-lite"/>
    </source>
</evidence>
<reference evidence="2" key="1">
    <citation type="submission" date="2023-07" db="EMBL/GenBank/DDBJ databases">
        <authorList>
            <consortium name="AG Swart"/>
            <person name="Singh M."/>
            <person name="Singh A."/>
            <person name="Seah K."/>
            <person name="Emmerich C."/>
        </authorList>
    </citation>
    <scope>NUCLEOTIDE SEQUENCE</scope>
    <source>
        <strain evidence="2">DP1</strain>
    </source>
</reference>
<feature type="region of interest" description="Disordered" evidence="1">
    <location>
        <begin position="71"/>
        <end position="98"/>
    </location>
</feature>
<feature type="compositionally biased region" description="Basic and acidic residues" evidence="1">
    <location>
        <begin position="77"/>
        <end position="98"/>
    </location>
</feature>
<dbReference type="EMBL" id="CAMPGE010015022">
    <property type="protein sequence ID" value="CAI2373665.1"/>
    <property type="molecule type" value="Genomic_DNA"/>
</dbReference>
<evidence type="ECO:0000313" key="3">
    <source>
        <dbReference type="Proteomes" id="UP001295684"/>
    </source>
</evidence>
<organism evidence="2 3">
    <name type="scientific">Euplotes crassus</name>
    <dbReference type="NCBI Taxonomy" id="5936"/>
    <lineage>
        <taxon>Eukaryota</taxon>
        <taxon>Sar</taxon>
        <taxon>Alveolata</taxon>
        <taxon>Ciliophora</taxon>
        <taxon>Intramacronucleata</taxon>
        <taxon>Spirotrichea</taxon>
        <taxon>Hypotrichia</taxon>
        <taxon>Euplotida</taxon>
        <taxon>Euplotidae</taxon>
        <taxon>Moneuplotes</taxon>
    </lineage>
</organism>